<keyword evidence="1" id="KW-1133">Transmembrane helix</keyword>
<feature type="transmembrane region" description="Helical" evidence="1">
    <location>
        <begin position="37"/>
        <end position="55"/>
    </location>
</feature>
<dbReference type="RefSeq" id="WP_086324050.1">
    <property type="nucleotide sequence ID" value="NZ_NGKW01000035.1"/>
</dbReference>
<sequence>MPFIVYFFISLLTIYIPLPTLILMFNRLANEHDTTTMLFKILLSLLVIIDYKISFYWIHNCKVEKRYYIYLLLLNLFEFFIHFYLNLQYQTANLKIICSYQVLLLFCMIFFPLSKTFKSYIFGEEDNR</sequence>
<gene>
    <name evidence="2" type="ORF">A5810_003171</name>
</gene>
<comment type="caution">
    <text evidence="2">The sequence shown here is derived from an EMBL/GenBank/DDBJ whole genome shotgun (WGS) entry which is preliminary data.</text>
</comment>
<protein>
    <submittedName>
        <fullName evidence="2">Uncharacterized protein</fullName>
    </submittedName>
</protein>
<proteinExistence type="predicted"/>
<feature type="transmembrane region" description="Helical" evidence="1">
    <location>
        <begin position="6"/>
        <end position="25"/>
    </location>
</feature>
<dbReference type="Proteomes" id="UP000194885">
    <property type="component" value="Unassembled WGS sequence"/>
</dbReference>
<dbReference type="EMBL" id="NGKW01000035">
    <property type="protein sequence ID" value="OTN82299.1"/>
    <property type="molecule type" value="Genomic_DNA"/>
</dbReference>
<keyword evidence="1" id="KW-0472">Membrane</keyword>
<feature type="transmembrane region" description="Helical" evidence="1">
    <location>
        <begin position="67"/>
        <end position="85"/>
    </location>
</feature>
<name>A0A2C9X252_ENTFC</name>
<evidence type="ECO:0000313" key="2">
    <source>
        <dbReference type="EMBL" id="OTN82299.1"/>
    </source>
</evidence>
<keyword evidence="1" id="KW-0812">Transmembrane</keyword>
<organism evidence="2 3">
    <name type="scientific">Enterococcus faecium</name>
    <name type="common">Streptococcus faecium</name>
    <dbReference type="NCBI Taxonomy" id="1352"/>
    <lineage>
        <taxon>Bacteria</taxon>
        <taxon>Bacillati</taxon>
        <taxon>Bacillota</taxon>
        <taxon>Bacilli</taxon>
        <taxon>Lactobacillales</taxon>
        <taxon>Enterococcaceae</taxon>
        <taxon>Enterococcus</taxon>
    </lineage>
</organism>
<evidence type="ECO:0000313" key="3">
    <source>
        <dbReference type="Proteomes" id="UP000194885"/>
    </source>
</evidence>
<evidence type="ECO:0000256" key="1">
    <source>
        <dbReference type="SAM" id="Phobius"/>
    </source>
</evidence>
<feature type="transmembrane region" description="Helical" evidence="1">
    <location>
        <begin position="97"/>
        <end position="114"/>
    </location>
</feature>
<accession>A0A2C9X252</accession>
<reference evidence="2 3" key="1">
    <citation type="submission" date="2017-05" db="EMBL/GenBank/DDBJ databases">
        <title>The Genome Sequence of Enterococcus faecium 7H8_DIV0219.</title>
        <authorList>
            <consortium name="The Broad Institute Genomics Platform"/>
            <consortium name="The Broad Institute Genomic Center for Infectious Diseases"/>
            <person name="Earl A."/>
            <person name="Manson A."/>
            <person name="Schwartman J."/>
            <person name="Gilmore M."/>
            <person name="Abouelleil A."/>
            <person name="Cao P."/>
            <person name="Chapman S."/>
            <person name="Cusick C."/>
            <person name="Shea T."/>
            <person name="Young S."/>
            <person name="Neafsey D."/>
            <person name="Nusbaum C."/>
            <person name="Birren B."/>
        </authorList>
    </citation>
    <scope>NUCLEOTIDE SEQUENCE [LARGE SCALE GENOMIC DNA]</scope>
    <source>
        <strain evidence="2 3">7H8_DIV0219</strain>
    </source>
</reference>
<dbReference type="AlphaFoldDB" id="A0A2C9X252"/>